<evidence type="ECO:0000313" key="1">
    <source>
        <dbReference type="EMBL" id="CAB4159539.1"/>
    </source>
</evidence>
<dbReference type="Pfam" id="PF13578">
    <property type="entry name" value="Methyltransf_24"/>
    <property type="match status" value="1"/>
</dbReference>
<organism evidence="1">
    <name type="scientific">uncultured Caudovirales phage</name>
    <dbReference type="NCBI Taxonomy" id="2100421"/>
    <lineage>
        <taxon>Viruses</taxon>
        <taxon>Duplodnaviria</taxon>
        <taxon>Heunggongvirae</taxon>
        <taxon>Uroviricota</taxon>
        <taxon>Caudoviricetes</taxon>
        <taxon>Peduoviridae</taxon>
        <taxon>Maltschvirus</taxon>
        <taxon>Maltschvirus maltsch</taxon>
    </lineage>
</organism>
<dbReference type="Gene3D" id="3.40.50.150">
    <property type="entry name" value="Vaccinia Virus protein VP39"/>
    <property type="match status" value="1"/>
</dbReference>
<keyword evidence="1" id="KW-0489">Methyltransferase</keyword>
<dbReference type="EMBL" id="LR796670">
    <property type="protein sequence ID" value="CAB4159539.1"/>
    <property type="molecule type" value="Genomic_DNA"/>
</dbReference>
<dbReference type="GO" id="GO:0032259">
    <property type="term" value="P:methylation"/>
    <property type="evidence" value="ECO:0007669"/>
    <property type="project" value="UniProtKB-KW"/>
</dbReference>
<sequence length="187" mass="21571">MEHFYKNLGENWFNYHELYSEIVSIASNGSHFVEVGSWKGMSSAYMAVEIINSGKKIKFDCVDIWEYMDIQQDIPQGKYENLYETFLKNISPVKDIISPIKSISWEAASLYIDGSLDFIFIDAAHDYESVKKDLSAWYPKLKSTGIIAGHDYLTSKNGVKRAVDEFFEEVEQNGPCWVYKKNYSHDS</sequence>
<accession>A0A6J5NJK2</accession>
<keyword evidence="1" id="KW-0808">Transferase</keyword>
<protein>
    <submittedName>
        <fullName evidence="1">Methyltransferase domain containing protein</fullName>
    </submittedName>
</protein>
<dbReference type="PANTHER" id="PTHR37909:SF1">
    <property type="entry name" value="S-ADENOSYL-L-METHIONINE-DEPENDENT METHYLTRANSFERASES SUPERFAMILY PROTEIN"/>
    <property type="match status" value="1"/>
</dbReference>
<reference evidence="1" key="1">
    <citation type="submission" date="2020-04" db="EMBL/GenBank/DDBJ databases">
        <authorList>
            <person name="Chiriac C."/>
            <person name="Salcher M."/>
            <person name="Ghai R."/>
            <person name="Kavagutti S V."/>
        </authorList>
    </citation>
    <scope>NUCLEOTIDE SEQUENCE</scope>
</reference>
<dbReference type="GO" id="GO:0008168">
    <property type="term" value="F:methyltransferase activity"/>
    <property type="evidence" value="ECO:0007669"/>
    <property type="project" value="UniProtKB-KW"/>
</dbReference>
<gene>
    <name evidence="1" type="ORF">UFOVP699_275</name>
</gene>
<name>A0A6J5NJK2_9CAUD</name>
<proteinExistence type="predicted"/>
<dbReference type="PANTHER" id="PTHR37909">
    <property type="entry name" value="S-ADENOSYL-L-METHIONINE-DEPENDENT METHYLTRANSFERASES SUPERFAMILY PROTEIN"/>
    <property type="match status" value="1"/>
</dbReference>
<dbReference type="SUPFAM" id="SSF53335">
    <property type="entry name" value="S-adenosyl-L-methionine-dependent methyltransferases"/>
    <property type="match status" value="1"/>
</dbReference>
<dbReference type="InterPro" id="IPR029063">
    <property type="entry name" value="SAM-dependent_MTases_sf"/>
</dbReference>